<evidence type="ECO:0000313" key="8">
    <source>
        <dbReference type="EMBL" id="GLC57050.1"/>
    </source>
</evidence>
<keyword evidence="4 6" id="KW-1133">Transmembrane helix</keyword>
<feature type="transmembrane region" description="Helical" evidence="6">
    <location>
        <begin position="88"/>
        <end position="108"/>
    </location>
</feature>
<dbReference type="Pfam" id="PF01554">
    <property type="entry name" value="MatE"/>
    <property type="match status" value="2"/>
</dbReference>
<dbReference type="AlphaFoldDB" id="A0A9W6BSE7"/>
<keyword evidence="5 6" id="KW-0472">Membrane</keyword>
<dbReference type="GO" id="GO:0016020">
    <property type="term" value="C:membrane"/>
    <property type="evidence" value="ECO:0007669"/>
    <property type="project" value="UniProtKB-SubCell"/>
</dbReference>
<dbReference type="GO" id="GO:1990961">
    <property type="term" value="P:xenobiotic detoxification by transmembrane export across the plasma membrane"/>
    <property type="evidence" value="ECO:0007669"/>
    <property type="project" value="InterPro"/>
</dbReference>
<feature type="transmembrane region" description="Helical" evidence="6">
    <location>
        <begin position="164"/>
        <end position="184"/>
    </location>
</feature>
<proteinExistence type="inferred from homology"/>
<keyword evidence="9" id="KW-1185">Reference proteome</keyword>
<evidence type="ECO:0000256" key="2">
    <source>
        <dbReference type="ARBA" id="ARBA00010199"/>
    </source>
</evidence>
<gene>
    <name evidence="8" type="primary">PLEST003212</name>
    <name evidence="8" type="ORF">PLESTB_001177300</name>
</gene>
<feature type="transmembrane region" description="Helical" evidence="6">
    <location>
        <begin position="47"/>
        <end position="68"/>
    </location>
</feature>
<dbReference type="Proteomes" id="UP001165080">
    <property type="component" value="Unassembled WGS sequence"/>
</dbReference>
<feature type="transmembrane region" description="Helical" evidence="6">
    <location>
        <begin position="351"/>
        <end position="373"/>
    </location>
</feature>
<evidence type="ECO:0000256" key="7">
    <source>
        <dbReference type="SAM" id="MobiDB-lite"/>
    </source>
</evidence>
<feature type="region of interest" description="Disordered" evidence="7">
    <location>
        <begin position="1"/>
        <end position="37"/>
    </location>
</feature>
<reference evidence="8 9" key="1">
    <citation type="journal article" date="2023" name="Commun. Biol.">
        <title>Reorganization of the ancestral sex-determining regions during the evolution of trioecy in Pleodorina starrii.</title>
        <authorList>
            <person name="Takahashi K."/>
            <person name="Suzuki S."/>
            <person name="Kawai-Toyooka H."/>
            <person name="Yamamoto K."/>
            <person name="Hamaji T."/>
            <person name="Ootsuki R."/>
            <person name="Yamaguchi H."/>
            <person name="Kawachi M."/>
            <person name="Higashiyama T."/>
            <person name="Nozaki H."/>
        </authorList>
    </citation>
    <scope>NUCLEOTIDE SEQUENCE [LARGE SCALE GENOMIC DNA]</scope>
    <source>
        <strain evidence="8 9">NIES-4479</strain>
    </source>
</reference>
<feature type="transmembrane region" description="Helical" evidence="6">
    <location>
        <begin position="452"/>
        <end position="475"/>
    </location>
</feature>
<feature type="transmembrane region" description="Helical" evidence="6">
    <location>
        <begin position="424"/>
        <end position="446"/>
    </location>
</feature>
<dbReference type="InterPro" id="IPR002528">
    <property type="entry name" value="MATE_fam"/>
</dbReference>
<feature type="transmembrane region" description="Helical" evidence="6">
    <location>
        <begin position="274"/>
        <end position="292"/>
    </location>
</feature>
<evidence type="ECO:0000256" key="6">
    <source>
        <dbReference type="RuleBase" id="RU004914"/>
    </source>
</evidence>
<evidence type="ECO:0000256" key="4">
    <source>
        <dbReference type="ARBA" id="ARBA00022989"/>
    </source>
</evidence>
<evidence type="ECO:0000256" key="5">
    <source>
        <dbReference type="ARBA" id="ARBA00023136"/>
    </source>
</evidence>
<dbReference type="InterPro" id="IPR045069">
    <property type="entry name" value="MATE_euk"/>
</dbReference>
<sequence length="539" mass="57156">MAQDEQHAPLLAGGRPGDESKPGDVQASERADGDTSGMRWWPECKRVLRLAVPVSLSEVVSFVAYLITTAQVGRLGTLELSAITLARSVYHITGMSLVVGMASAVETFCGQAYGAAHYPVLGLVLQRAVTLCLLTCLLPLGLWLRGDWVMGQLMGQRPEVVPLAASYLRLLGPALVMWAVSCCIKNYLSSQGVVTPLTVVASICTLATAALNHVFMFSLGLGMQGAAVAYNLLVALELLLLIGTMAWLHMYGQAPGCRTWCGFSVQAFRGWGKYLRIALPSGAAICLDWWTYEAVILMAGLLPDAKVQLGTMGLAFDTHALLFMVVGGFSTAASTRVSNELGAGRGRWARFAALVALGLGMAAPLGISGGLLATPRQWAALFTKDDTIIGLVASLMPVLTLSNLADSVVSVLSGVLRGSGRQELAFKVNLAAFWFLGLPLAARLAIHHHLGALGLWMAMGLASALQAVILMVSVLRFDWAEEARKALRRVAATEAGMRQAAAEAAEAAGPPLPPHVPLHAGMDSRHGVHEPILTLEHTI</sequence>
<keyword evidence="3 6" id="KW-0812">Transmembrane</keyword>
<feature type="transmembrane region" description="Helical" evidence="6">
    <location>
        <begin position="388"/>
        <end position="412"/>
    </location>
</feature>
<dbReference type="NCBIfam" id="TIGR00797">
    <property type="entry name" value="matE"/>
    <property type="match status" value="1"/>
</dbReference>
<evidence type="ECO:0000256" key="3">
    <source>
        <dbReference type="ARBA" id="ARBA00022692"/>
    </source>
</evidence>
<evidence type="ECO:0000313" key="9">
    <source>
        <dbReference type="Proteomes" id="UP001165080"/>
    </source>
</evidence>
<comment type="similarity">
    <text evidence="2 6">Belongs to the multi antimicrobial extrusion (MATE) (TC 2.A.66.1) family.</text>
</comment>
<feature type="transmembrane region" description="Helical" evidence="6">
    <location>
        <begin position="312"/>
        <end position="330"/>
    </location>
</feature>
<feature type="compositionally biased region" description="Basic and acidic residues" evidence="7">
    <location>
        <begin position="16"/>
        <end position="33"/>
    </location>
</feature>
<dbReference type="PANTHER" id="PTHR11206">
    <property type="entry name" value="MULTIDRUG RESISTANCE PROTEIN"/>
    <property type="match status" value="1"/>
</dbReference>
<protein>
    <recommendedName>
        <fullName evidence="6">Protein DETOXIFICATION</fullName>
    </recommendedName>
    <alternativeName>
        <fullName evidence="6">Multidrug and toxic compound extrusion protein</fullName>
    </alternativeName>
</protein>
<comment type="subcellular location">
    <subcellularLocation>
        <location evidence="1">Membrane</location>
        <topology evidence="1">Multi-pass membrane protein</topology>
    </subcellularLocation>
</comment>
<name>A0A9W6BSE7_9CHLO</name>
<feature type="transmembrane region" description="Helical" evidence="6">
    <location>
        <begin position="120"/>
        <end position="144"/>
    </location>
</feature>
<feature type="transmembrane region" description="Helical" evidence="6">
    <location>
        <begin position="227"/>
        <end position="248"/>
    </location>
</feature>
<evidence type="ECO:0000256" key="1">
    <source>
        <dbReference type="ARBA" id="ARBA00004141"/>
    </source>
</evidence>
<dbReference type="EMBL" id="BRXU01000017">
    <property type="protein sequence ID" value="GLC57050.1"/>
    <property type="molecule type" value="Genomic_DNA"/>
</dbReference>
<dbReference type="GO" id="GO:0042910">
    <property type="term" value="F:xenobiotic transmembrane transporter activity"/>
    <property type="evidence" value="ECO:0007669"/>
    <property type="project" value="InterPro"/>
</dbReference>
<feature type="transmembrane region" description="Helical" evidence="6">
    <location>
        <begin position="196"/>
        <end position="215"/>
    </location>
</feature>
<accession>A0A9W6BSE7</accession>
<dbReference type="GO" id="GO:0015297">
    <property type="term" value="F:antiporter activity"/>
    <property type="evidence" value="ECO:0007669"/>
    <property type="project" value="InterPro"/>
</dbReference>
<dbReference type="OrthoDB" id="2126698at2759"/>
<comment type="caution">
    <text evidence="8">The sequence shown here is derived from an EMBL/GenBank/DDBJ whole genome shotgun (WGS) entry which is preliminary data.</text>
</comment>
<organism evidence="8 9">
    <name type="scientific">Pleodorina starrii</name>
    <dbReference type="NCBI Taxonomy" id="330485"/>
    <lineage>
        <taxon>Eukaryota</taxon>
        <taxon>Viridiplantae</taxon>
        <taxon>Chlorophyta</taxon>
        <taxon>core chlorophytes</taxon>
        <taxon>Chlorophyceae</taxon>
        <taxon>CS clade</taxon>
        <taxon>Chlamydomonadales</taxon>
        <taxon>Volvocaceae</taxon>
        <taxon>Pleodorina</taxon>
    </lineage>
</organism>
<dbReference type="CDD" id="cd13132">
    <property type="entry name" value="MATE_eukaryotic"/>
    <property type="match status" value="1"/>
</dbReference>